<accession>A0A0A9FEH4</accession>
<organism evidence="1">
    <name type="scientific">Arundo donax</name>
    <name type="common">Giant reed</name>
    <name type="synonym">Donax arundinaceus</name>
    <dbReference type="NCBI Taxonomy" id="35708"/>
    <lineage>
        <taxon>Eukaryota</taxon>
        <taxon>Viridiplantae</taxon>
        <taxon>Streptophyta</taxon>
        <taxon>Embryophyta</taxon>
        <taxon>Tracheophyta</taxon>
        <taxon>Spermatophyta</taxon>
        <taxon>Magnoliopsida</taxon>
        <taxon>Liliopsida</taxon>
        <taxon>Poales</taxon>
        <taxon>Poaceae</taxon>
        <taxon>PACMAD clade</taxon>
        <taxon>Arundinoideae</taxon>
        <taxon>Arundineae</taxon>
        <taxon>Arundo</taxon>
    </lineage>
</organism>
<dbReference type="AlphaFoldDB" id="A0A0A9FEH4"/>
<reference evidence="1" key="2">
    <citation type="journal article" date="2015" name="Data Brief">
        <title>Shoot transcriptome of the giant reed, Arundo donax.</title>
        <authorList>
            <person name="Barrero R.A."/>
            <person name="Guerrero F.D."/>
            <person name="Moolhuijzen P."/>
            <person name="Goolsby J.A."/>
            <person name="Tidwell J."/>
            <person name="Bellgard S.E."/>
            <person name="Bellgard M.I."/>
        </authorList>
    </citation>
    <scope>NUCLEOTIDE SEQUENCE</scope>
    <source>
        <tissue evidence="1">Shoot tissue taken approximately 20 cm above the soil surface</tissue>
    </source>
</reference>
<sequence>MKSKRAIMSGHVWIKLITCTCYIVHRGGARDWLGPGLTS</sequence>
<name>A0A0A9FEH4_ARUDO</name>
<dbReference type="EMBL" id="GBRH01189365">
    <property type="protein sequence ID" value="JAE08531.1"/>
    <property type="molecule type" value="Transcribed_RNA"/>
</dbReference>
<reference evidence="1" key="1">
    <citation type="submission" date="2014-09" db="EMBL/GenBank/DDBJ databases">
        <authorList>
            <person name="Magalhaes I.L.F."/>
            <person name="Oliveira U."/>
            <person name="Santos F.R."/>
            <person name="Vidigal T.H.D.A."/>
            <person name="Brescovit A.D."/>
            <person name="Santos A.J."/>
        </authorList>
    </citation>
    <scope>NUCLEOTIDE SEQUENCE</scope>
    <source>
        <tissue evidence="1">Shoot tissue taken approximately 20 cm above the soil surface</tissue>
    </source>
</reference>
<protein>
    <submittedName>
        <fullName evidence="1">Uncharacterized protein</fullName>
    </submittedName>
</protein>
<proteinExistence type="predicted"/>
<evidence type="ECO:0000313" key="1">
    <source>
        <dbReference type="EMBL" id="JAE08531.1"/>
    </source>
</evidence>